<dbReference type="Pfam" id="PF00589">
    <property type="entry name" value="Phage_integrase"/>
    <property type="match status" value="1"/>
</dbReference>
<evidence type="ECO:0000256" key="3">
    <source>
        <dbReference type="ARBA" id="ARBA00022908"/>
    </source>
</evidence>
<evidence type="ECO:0000256" key="1">
    <source>
        <dbReference type="ARBA" id="ARBA00003283"/>
    </source>
</evidence>
<dbReference type="InterPro" id="IPR004107">
    <property type="entry name" value="Integrase_SAM-like_N"/>
</dbReference>
<evidence type="ECO:0000256" key="4">
    <source>
        <dbReference type="ARBA" id="ARBA00023125"/>
    </source>
</evidence>
<dbReference type="InterPro" id="IPR050090">
    <property type="entry name" value="Tyrosine_recombinase_XerCD"/>
</dbReference>
<name>A0A6L6LQY8_9FIRM</name>
<dbReference type="InterPro" id="IPR011010">
    <property type="entry name" value="DNA_brk_join_enz"/>
</dbReference>
<reference evidence="9 10" key="1">
    <citation type="journal article" date="2019" name="Nat. Med.">
        <title>A library of human gut bacterial isolates paired with longitudinal multiomics data enables mechanistic microbiome research.</title>
        <authorList>
            <person name="Poyet M."/>
            <person name="Groussin M."/>
            <person name="Gibbons S.M."/>
            <person name="Avila-Pacheco J."/>
            <person name="Jiang X."/>
            <person name="Kearney S.M."/>
            <person name="Perrotta A.R."/>
            <person name="Berdy B."/>
            <person name="Zhao S."/>
            <person name="Lieberman T.D."/>
            <person name="Swanson P.K."/>
            <person name="Smith M."/>
            <person name="Roesemann S."/>
            <person name="Alexander J.E."/>
            <person name="Rich S.A."/>
            <person name="Livny J."/>
            <person name="Vlamakis H."/>
            <person name="Clish C."/>
            <person name="Bullock K."/>
            <person name="Deik A."/>
            <person name="Scott J."/>
            <person name="Pierce K.A."/>
            <person name="Xavier R.J."/>
            <person name="Alm E.J."/>
        </authorList>
    </citation>
    <scope>NUCLEOTIDE SEQUENCE [LARGE SCALE GENOMIC DNA]</scope>
    <source>
        <strain evidence="9 10">BIOML-A4</strain>
    </source>
</reference>
<feature type="domain" description="Tyr recombinase" evidence="7">
    <location>
        <begin position="116"/>
        <end position="297"/>
    </location>
</feature>
<sequence length="319" mass="37461">MGVKKSIKSSFTKSQKLCDLFSSFLLAKQSMNLAEDTLRGYKLSIARFLKVVGEDFLVSSVCEESVFRFIRVQQENGLKEVSINSYLRSIRTFFYWAMDKEYIKPFKITLLREQEVIVETYTREELKAILKKPAKKGDFREWRMWAIINYILATGNRAATVRNLRLQDIDFQAKEITLAHTKNKKSQVIPLSSSLETVLKEYIRLWRAYAEPTDWLFCGVNEAQLSDTSIHQSIRKYNHSRGVQRTGLHALRHTFAKEWILNNGDVFRLQKMLGHSTLEMTKRYVRMFNEDLKKDIDVYCPLDTLNRSFNRTHTVKRCK</sequence>
<proteinExistence type="inferred from homology"/>
<protein>
    <submittedName>
        <fullName evidence="9">Tyrosine-type recombinase/integrase</fullName>
    </submittedName>
</protein>
<dbReference type="Proteomes" id="UP000472755">
    <property type="component" value="Unassembled WGS sequence"/>
</dbReference>
<dbReference type="InterPro" id="IPR010998">
    <property type="entry name" value="Integrase_recombinase_N"/>
</dbReference>
<evidence type="ECO:0000256" key="6">
    <source>
        <dbReference type="PROSITE-ProRule" id="PRU01248"/>
    </source>
</evidence>
<evidence type="ECO:0000313" key="9">
    <source>
        <dbReference type="EMBL" id="MTS27160.1"/>
    </source>
</evidence>
<keyword evidence="3" id="KW-0229">DNA integration</keyword>
<evidence type="ECO:0000256" key="5">
    <source>
        <dbReference type="ARBA" id="ARBA00023172"/>
    </source>
</evidence>
<comment type="similarity">
    <text evidence="2">Belongs to the 'phage' integrase family.</text>
</comment>
<dbReference type="GO" id="GO:0006310">
    <property type="term" value="P:DNA recombination"/>
    <property type="evidence" value="ECO:0007669"/>
    <property type="project" value="UniProtKB-KW"/>
</dbReference>
<organism evidence="9 10">
    <name type="scientific">Ruthenibacterium lactatiformans</name>
    <dbReference type="NCBI Taxonomy" id="1550024"/>
    <lineage>
        <taxon>Bacteria</taxon>
        <taxon>Bacillati</taxon>
        <taxon>Bacillota</taxon>
        <taxon>Clostridia</taxon>
        <taxon>Eubacteriales</taxon>
        <taxon>Oscillospiraceae</taxon>
        <taxon>Ruthenibacterium</taxon>
    </lineage>
</organism>
<dbReference type="AlphaFoldDB" id="A0A6L6LQY8"/>
<dbReference type="PANTHER" id="PTHR30349">
    <property type="entry name" value="PHAGE INTEGRASE-RELATED"/>
    <property type="match status" value="1"/>
</dbReference>
<evidence type="ECO:0000259" key="7">
    <source>
        <dbReference type="PROSITE" id="PS51898"/>
    </source>
</evidence>
<dbReference type="Gene3D" id="1.10.150.130">
    <property type="match status" value="1"/>
</dbReference>
<dbReference type="InterPro" id="IPR013762">
    <property type="entry name" value="Integrase-like_cat_sf"/>
</dbReference>
<comment type="function">
    <text evidence="1">Site-specific tyrosine recombinase, which acts by catalyzing the cutting and rejoining of the recombining DNA molecules.</text>
</comment>
<evidence type="ECO:0000256" key="2">
    <source>
        <dbReference type="ARBA" id="ARBA00008857"/>
    </source>
</evidence>
<dbReference type="CDD" id="cd00796">
    <property type="entry name" value="INT_Rci_Hp1_C"/>
    <property type="match status" value="1"/>
</dbReference>
<dbReference type="PROSITE" id="PS51898">
    <property type="entry name" value="TYR_RECOMBINASE"/>
    <property type="match status" value="1"/>
</dbReference>
<dbReference type="SUPFAM" id="SSF56349">
    <property type="entry name" value="DNA breaking-rejoining enzymes"/>
    <property type="match status" value="1"/>
</dbReference>
<feature type="domain" description="Core-binding (CB)" evidence="8">
    <location>
        <begin position="12"/>
        <end position="98"/>
    </location>
</feature>
<dbReference type="PANTHER" id="PTHR30349:SF64">
    <property type="entry name" value="PROPHAGE INTEGRASE INTD-RELATED"/>
    <property type="match status" value="1"/>
</dbReference>
<keyword evidence="4 6" id="KW-0238">DNA-binding</keyword>
<evidence type="ECO:0000313" key="10">
    <source>
        <dbReference type="Proteomes" id="UP000472755"/>
    </source>
</evidence>
<evidence type="ECO:0000259" key="8">
    <source>
        <dbReference type="PROSITE" id="PS51900"/>
    </source>
</evidence>
<dbReference type="InterPro" id="IPR002104">
    <property type="entry name" value="Integrase_catalytic"/>
</dbReference>
<dbReference type="Pfam" id="PF02899">
    <property type="entry name" value="Phage_int_SAM_1"/>
    <property type="match status" value="1"/>
</dbReference>
<dbReference type="InterPro" id="IPR044068">
    <property type="entry name" value="CB"/>
</dbReference>
<dbReference type="EMBL" id="WMZU01000010">
    <property type="protein sequence ID" value="MTS27160.1"/>
    <property type="molecule type" value="Genomic_DNA"/>
</dbReference>
<gene>
    <name evidence="9" type="ORF">GMD59_07645</name>
</gene>
<dbReference type="Gene3D" id="1.10.443.10">
    <property type="entry name" value="Intergrase catalytic core"/>
    <property type="match status" value="1"/>
</dbReference>
<dbReference type="GO" id="GO:0015074">
    <property type="term" value="P:DNA integration"/>
    <property type="evidence" value="ECO:0007669"/>
    <property type="project" value="UniProtKB-KW"/>
</dbReference>
<dbReference type="RefSeq" id="WP_155202493.1">
    <property type="nucleotide sequence ID" value="NZ_WMZN01000005.1"/>
</dbReference>
<dbReference type="GO" id="GO:0003677">
    <property type="term" value="F:DNA binding"/>
    <property type="evidence" value="ECO:0007669"/>
    <property type="project" value="UniProtKB-UniRule"/>
</dbReference>
<dbReference type="PROSITE" id="PS51900">
    <property type="entry name" value="CB"/>
    <property type="match status" value="1"/>
</dbReference>
<accession>A0A6L6LQY8</accession>
<comment type="caution">
    <text evidence="9">The sequence shown here is derived from an EMBL/GenBank/DDBJ whole genome shotgun (WGS) entry which is preliminary data.</text>
</comment>
<keyword evidence="5" id="KW-0233">DNA recombination</keyword>